<dbReference type="Gene3D" id="2.40.128.110">
    <property type="entry name" value="Lipid/polyisoprenoid-binding, YceI-like"/>
    <property type="match status" value="1"/>
</dbReference>
<dbReference type="SUPFAM" id="SSF101874">
    <property type="entry name" value="YceI-like"/>
    <property type="match status" value="1"/>
</dbReference>
<feature type="signal peptide" evidence="1">
    <location>
        <begin position="1"/>
        <end position="33"/>
    </location>
</feature>
<dbReference type="InterPro" id="IPR036761">
    <property type="entry name" value="TTHA0802/YceI-like_sf"/>
</dbReference>
<dbReference type="AlphaFoldDB" id="A0A4Y9EQS7"/>
<name>A0A4Y9EQS7_9SPHN</name>
<evidence type="ECO:0000259" key="2">
    <source>
        <dbReference type="SMART" id="SM00867"/>
    </source>
</evidence>
<dbReference type="OrthoDB" id="1247465at2"/>
<feature type="domain" description="Lipid/polyisoprenoid-binding YceI-like" evidence="2">
    <location>
        <begin position="37"/>
        <end position="196"/>
    </location>
</feature>
<comment type="caution">
    <text evidence="3">The sequence shown here is derived from an EMBL/GenBank/DDBJ whole genome shotgun (WGS) entry which is preliminary data.</text>
</comment>
<dbReference type="PANTHER" id="PTHR34406">
    <property type="entry name" value="PROTEIN YCEI"/>
    <property type="match status" value="1"/>
</dbReference>
<accession>A0A4Y9EQS7</accession>
<dbReference type="Proteomes" id="UP000297737">
    <property type="component" value="Unassembled WGS sequence"/>
</dbReference>
<keyword evidence="4" id="KW-1185">Reference proteome</keyword>
<dbReference type="EMBL" id="SIHO01000001">
    <property type="protein sequence ID" value="TFU05563.1"/>
    <property type="molecule type" value="Genomic_DNA"/>
</dbReference>
<feature type="chain" id="PRO_5021270615" evidence="1">
    <location>
        <begin position="34"/>
        <end position="199"/>
    </location>
</feature>
<organism evidence="3 4">
    <name type="scientific">Glacieibacterium arshaanense</name>
    <dbReference type="NCBI Taxonomy" id="2511025"/>
    <lineage>
        <taxon>Bacteria</taxon>
        <taxon>Pseudomonadati</taxon>
        <taxon>Pseudomonadota</taxon>
        <taxon>Alphaproteobacteria</taxon>
        <taxon>Sphingomonadales</taxon>
        <taxon>Sphingosinicellaceae</taxon>
        <taxon>Glacieibacterium</taxon>
    </lineage>
</organism>
<proteinExistence type="predicted"/>
<evidence type="ECO:0000256" key="1">
    <source>
        <dbReference type="SAM" id="SignalP"/>
    </source>
</evidence>
<gene>
    <name evidence="3" type="ORF">EUV02_00525</name>
</gene>
<keyword evidence="1" id="KW-0732">Signal</keyword>
<evidence type="ECO:0000313" key="4">
    <source>
        <dbReference type="Proteomes" id="UP000297737"/>
    </source>
</evidence>
<dbReference type="PANTHER" id="PTHR34406:SF1">
    <property type="entry name" value="PROTEIN YCEI"/>
    <property type="match status" value="1"/>
</dbReference>
<protein>
    <submittedName>
        <fullName evidence="3">YceI family protein</fullName>
    </submittedName>
</protein>
<evidence type="ECO:0000313" key="3">
    <source>
        <dbReference type="EMBL" id="TFU05563.1"/>
    </source>
</evidence>
<dbReference type="SMART" id="SM00867">
    <property type="entry name" value="YceI"/>
    <property type="match status" value="1"/>
</dbReference>
<reference evidence="3 4" key="1">
    <citation type="submission" date="2019-02" db="EMBL/GenBank/DDBJ databases">
        <title>Polymorphobacter sp. isolated from the lake at the Tibet of China.</title>
        <authorList>
            <person name="Li A."/>
        </authorList>
    </citation>
    <scope>NUCLEOTIDE SEQUENCE [LARGE SCALE GENOMIC DNA]</scope>
    <source>
        <strain evidence="3 4">DJ1R-1</strain>
    </source>
</reference>
<dbReference type="InterPro" id="IPR007372">
    <property type="entry name" value="Lipid/polyisoprenoid-bd_YceI"/>
</dbReference>
<dbReference type="Pfam" id="PF04264">
    <property type="entry name" value="YceI"/>
    <property type="match status" value="1"/>
</dbReference>
<sequence>MCWRGCCRWCASVASRVARTLLGLALLAAPLQAAVPSWSVEPGASAIAFTATWLGKPVHGLFKRWTADIAFDPAALEASRVSVSIDLTSAVSGESTVDGALPESDWFAVKSGPTARFTSTSIAKTATGYIAHGTLTLRGRAVPVDLPFTLAITGDRATMQGSAKLDRRSWKIGLESDATAEYVAFAVPVAIKVSAKRKP</sequence>